<dbReference type="OrthoDB" id="9947260at2"/>
<keyword evidence="2" id="KW-1185">Reference proteome</keyword>
<dbReference type="AlphaFoldDB" id="A0A163CVJ9"/>
<protein>
    <submittedName>
        <fullName evidence="1">Uncharacterized protein</fullName>
    </submittedName>
</protein>
<dbReference type="RefSeq" id="WP_066307874.1">
    <property type="nucleotide sequence ID" value="NZ_LQRT01000001.1"/>
</dbReference>
<sequence length="194" mass="22085">MTIFVHSYNQKSLLDPLTKMTNHLFKTPKHLFSLLLFSIIFSCSPIKLDTTKNEESSSLKDPKDMIISIILNVYKSSSTKKDSLSLYEISIVDGLLKKDITPAPKRVSGKWMLSFLNAEHELIKNTILDDPLTIEHEYVIGNEDDLKFEHVEMQLEKATLTVRARYSPDMKAILIEKTDSLGNPGAAKLFKIRE</sequence>
<accession>A0A163CVJ9</accession>
<name>A0A163CVJ9_9FLAO</name>
<comment type="caution">
    <text evidence="1">The sequence shown here is derived from an EMBL/GenBank/DDBJ whole genome shotgun (WGS) entry which is preliminary data.</text>
</comment>
<gene>
    <name evidence="1" type="ORF">AWE51_15605</name>
</gene>
<reference evidence="1 2" key="1">
    <citation type="submission" date="2016-01" db="EMBL/GenBank/DDBJ databases">
        <title>The draft genome sequence of Aquimarina sp. RZW4-3-2.</title>
        <authorList>
            <person name="Wang Y."/>
        </authorList>
    </citation>
    <scope>NUCLEOTIDE SEQUENCE [LARGE SCALE GENOMIC DNA]</scope>
    <source>
        <strain evidence="1 2">RZW4-3-2</strain>
    </source>
</reference>
<evidence type="ECO:0000313" key="1">
    <source>
        <dbReference type="EMBL" id="KZS42795.1"/>
    </source>
</evidence>
<dbReference type="EMBL" id="LQRT01000001">
    <property type="protein sequence ID" value="KZS42795.1"/>
    <property type="molecule type" value="Genomic_DNA"/>
</dbReference>
<proteinExistence type="predicted"/>
<dbReference type="Proteomes" id="UP000076715">
    <property type="component" value="Unassembled WGS sequence"/>
</dbReference>
<evidence type="ECO:0000313" key="2">
    <source>
        <dbReference type="Proteomes" id="UP000076715"/>
    </source>
</evidence>
<organism evidence="1 2">
    <name type="scientific">Aquimarina aggregata</name>
    <dbReference type="NCBI Taxonomy" id="1642818"/>
    <lineage>
        <taxon>Bacteria</taxon>
        <taxon>Pseudomonadati</taxon>
        <taxon>Bacteroidota</taxon>
        <taxon>Flavobacteriia</taxon>
        <taxon>Flavobacteriales</taxon>
        <taxon>Flavobacteriaceae</taxon>
        <taxon>Aquimarina</taxon>
    </lineage>
</organism>